<evidence type="ECO:0000313" key="4">
    <source>
        <dbReference type="Proteomes" id="UP000051952"/>
    </source>
</evidence>
<dbReference type="Proteomes" id="UP000051952">
    <property type="component" value="Unassembled WGS sequence"/>
</dbReference>
<dbReference type="VEuPathDB" id="TriTrypDB:BSAL_29080"/>
<keyword evidence="1" id="KW-0520">NAD</keyword>
<proteinExistence type="predicted"/>
<gene>
    <name evidence="3" type="ORF">BSAL_29080</name>
</gene>
<dbReference type="InterPro" id="IPR012317">
    <property type="entry name" value="Poly(ADP-ribose)pol_cat_dom"/>
</dbReference>
<evidence type="ECO:0000256" key="1">
    <source>
        <dbReference type="RuleBase" id="RU362114"/>
    </source>
</evidence>
<dbReference type="GO" id="GO:0003950">
    <property type="term" value="F:NAD+ poly-ADP-ribosyltransferase activity"/>
    <property type="evidence" value="ECO:0007669"/>
    <property type="project" value="UniProtKB-UniRule"/>
</dbReference>
<keyword evidence="4" id="KW-1185">Reference proteome</keyword>
<sequence length="174" mass="19036">SARLLFAWHGTSHDRVAAVCRDGPRSLRTTDCGYFGTGSYFALEAEYAQLFCSPDPASGECSVILFAVSISQARVITPERDYRQIEDPTTPHLHGLSQYCSGNRDTTMALARGCDAHFIPVKNYGCIHPLTGVVTARSVDYQAVDESSGEAEAHEIVIGSYHRCIPIAVVHFKK</sequence>
<dbReference type="AlphaFoldDB" id="A0A0S4JH85"/>
<keyword evidence="1" id="KW-0328">Glycosyltransferase</keyword>
<dbReference type="SUPFAM" id="SSF56399">
    <property type="entry name" value="ADP-ribosylation"/>
    <property type="match status" value="1"/>
</dbReference>
<organism evidence="3 4">
    <name type="scientific">Bodo saltans</name>
    <name type="common">Flagellated protozoan</name>
    <dbReference type="NCBI Taxonomy" id="75058"/>
    <lineage>
        <taxon>Eukaryota</taxon>
        <taxon>Discoba</taxon>
        <taxon>Euglenozoa</taxon>
        <taxon>Kinetoplastea</taxon>
        <taxon>Metakinetoplastina</taxon>
        <taxon>Eubodonida</taxon>
        <taxon>Bodonidae</taxon>
        <taxon>Bodo</taxon>
    </lineage>
</organism>
<protein>
    <recommendedName>
        <fullName evidence="1">Poly [ADP-ribose] polymerase</fullName>
        <shortName evidence="1">PARP</shortName>
        <ecNumber evidence="1">2.4.2.-</ecNumber>
    </recommendedName>
</protein>
<dbReference type="EC" id="2.4.2.-" evidence="1"/>
<accession>A0A0S4JH85</accession>
<feature type="non-terminal residue" evidence="3">
    <location>
        <position position="1"/>
    </location>
</feature>
<dbReference type="PROSITE" id="PS51059">
    <property type="entry name" value="PARP_CATALYTIC"/>
    <property type="match status" value="1"/>
</dbReference>
<reference evidence="4" key="1">
    <citation type="submission" date="2015-09" db="EMBL/GenBank/DDBJ databases">
        <authorList>
            <consortium name="Pathogen Informatics"/>
        </authorList>
    </citation>
    <scope>NUCLEOTIDE SEQUENCE [LARGE SCALE GENOMIC DNA]</scope>
    <source>
        <strain evidence="4">Lake Konstanz</strain>
    </source>
</reference>
<feature type="domain" description="PARP catalytic" evidence="2">
    <location>
        <begin position="1"/>
        <end position="174"/>
    </location>
</feature>
<dbReference type="EMBL" id="CYKH01001871">
    <property type="protein sequence ID" value="CUG90879.1"/>
    <property type="molecule type" value="Genomic_DNA"/>
</dbReference>
<evidence type="ECO:0000313" key="3">
    <source>
        <dbReference type="EMBL" id="CUG90879.1"/>
    </source>
</evidence>
<dbReference type="Pfam" id="PF00644">
    <property type="entry name" value="PARP"/>
    <property type="match status" value="1"/>
</dbReference>
<name>A0A0S4JH85_BODSA</name>
<keyword evidence="1" id="KW-0808">Transferase</keyword>
<dbReference type="Gene3D" id="3.90.228.10">
    <property type="match status" value="1"/>
</dbReference>
<evidence type="ECO:0000259" key="2">
    <source>
        <dbReference type="PROSITE" id="PS51059"/>
    </source>
</evidence>